<keyword evidence="3" id="KW-1185">Reference proteome</keyword>
<evidence type="ECO:0000313" key="1">
    <source>
        <dbReference type="EMBL" id="GIX97377.1"/>
    </source>
</evidence>
<protein>
    <submittedName>
        <fullName evidence="1">Uncharacterized protein</fullName>
    </submittedName>
</protein>
<evidence type="ECO:0000313" key="2">
    <source>
        <dbReference type="EMBL" id="GIX97397.1"/>
    </source>
</evidence>
<organism evidence="1 3">
    <name type="scientific">Caerostris darwini</name>
    <dbReference type="NCBI Taxonomy" id="1538125"/>
    <lineage>
        <taxon>Eukaryota</taxon>
        <taxon>Metazoa</taxon>
        <taxon>Ecdysozoa</taxon>
        <taxon>Arthropoda</taxon>
        <taxon>Chelicerata</taxon>
        <taxon>Arachnida</taxon>
        <taxon>Araneae</taxon>
        <taxon>Araneomorphae</taxon>
        <taxon>Entelegynae</taxon>
        <taxon>Araneoidea</taxon>
        <taxon>Araneidae</taxon>
        <taxon>Caerostris</taxon>
    </lineage>
</organism>
<accession>A0AAV4PQ92</accession>
<sequence length="164" mass="18697">MLASGMEGVGEEEHYEWVTSKEFKAKSDDPERPPLCPEPFENPTLSLDGIYPNDISLLPGTSFRSVPLRFLKLHLTAFRYLHPHPPTMHPYTPLGFRCQRRLNGIPPTLTTLFDFTPTLKRNKKNRLARVVEKYRGFNVNQQKKRGWIGALAELSQGGSQISSF</sequence>
<proteinExistence type="predicted"/>
<dbReference type="Proteomes" id="UP001054837">
    <property type="component" value="Unassembled WGS sequence"/>
</dbReference>
<dbReference type="EMBL" id="BPLQ01003034">
    <property type="protein sequence ID" value="GIX97377.1"/>
    <property type="molecule type" value="Genomic_DNA"/>
</dbReference>
<name>A0AAV4PQ92_9ARAC</name>
<gene>
    <name evidence="1" type="ORF">CDAR_473101</name>
    <name evidence="2" type="ORF">CDAR_473221</name>
</gene>
<evidence type="ECO:0000313" key="3">
    <source>
        <dbReference type="Proteomes" id="UP001054837"/>
    </source>
</evidence>
<comment type="caution">
    <text evidence="1">The sequence shown here is derived from an EMBL/GenBank/DDBJ whole genome shotgun (WGS) entry which is preliminary data.</text>
</comment>
<reference evidence="1 3" key="1">
    <citation type="submission" date="2021-06" db="EMBL/GenBank/DDBJ databases">
        <title>Caerostris darwini draft genome.</title>
        <authorList>
            <person name="Kono N."/>
            <person name="Arakawa K."/>
        </authorList>
    </citation>
    <scope>NUCLEOTIDE SEQUENCE [LARGE SCALE GENOMIC DNA]</scope>
</reference>
<dbReference type="AlphaFoldDB" id="A0AAV4PQ92"/>
<dbReference type="EMBL" id="BPLQ01003034">
    <property type="protein sequence ID" value="GIX97397.1"/>
    <property type="molecule type" value="Genomic_DNA"/>
</dbReference>